<name>A0A2Z4JEU1_9ACTN</name>
<dbReference type="Pfam" id="PF00440">
    <property type="entry name" value="TetR_N"/>
    <property type="match status" value="1"/>
</dbReference>
<sequence>MTTRAYRSTVRERAAVATRTAILDTAEALFAEHGYAHVTIKRIAEEADVAQGTVYTAFGSKPALVSALTERAAGDTSIGDALTAVETAATGEEVLALVIANTGDLVRRHSRTMTVLFDAAALDPAIAALLRESEDLQRSRFRLVAVRLESLGALRDDVTESGAVRILEYFVTPLSWHRMLQLGWDWEDAGVFVTEAVCSALLRG</sequence>
<feature type="DNA-binding region" description="H-T-H motif" evidence="4">
    <location>
        <begin position="39"/>
        <end position="58"/>
    </location>
</feature>
<dbReference type="InterPro" id="IPR050109">
    <property type="entry name" value="HTH-type_TetR-like_transc_reg"/>
</dbReference>
<dbReference type="GO" id="GO:0003700">
    <property type="term" value="F:DNA-binding transcription factor activity"/>
    <property type="evidence" value="ECO:0007669"/>
    <property type="project" value="TreeGrafter"/>
</dbReference>
<dbReference type="GO" id="GO:0000976">
    <property type="term" value="F:transcription cis-regulatory region binding"/>
    <property type="evidence" value="ECO:0007669"/>
    <property type="project" value="TreeGrafter"/>
</dbReference>
<accession>A0A2Z4JEU1</accession>
<dbReference type="AlphaFoldDB" id="A0A2Z4JEU1"/>
<proteinExistence type="predicted"/>
<dbReference type="InterPro" id="IPR023772">
    <property type="entry name" value="DNA-bd_HTH_TetR-type_CS"/>
</dbReference>
<evidence type="ECO:0000256" key="2">
    <source>
        <dbReference type="ARBA" id="ARBA00023125"/>
    </source>
</evidence>
<gene>
    <name evidence="6" type="ORF">DN051_43645</name>
</gene>
<dbReference type="Proteomes" id="UP000249616">
    <property type="component" value="Plasmid unnamed1"/>
</dbReference>
<dbReference type="KEGG" id="scad:DN051_43645"/>
<evidence type="ECO:0000256" key="1">
    <source>
        <dbReference type="ARBA" id="ARBA00023015"/>
    </source>
</evidence>
<evidence type="ECO:0000313" key="6">
    <source>
        <dbReference type="EMBL" id="AWW43450.1"/>
    </source>
</evidence>
<dbReference type="InterPro" id="IPR009057">
    <property type="entry name" value="Homeodomain-like_sf"/>
</dbReference>
<evidence type="ECO:0000256" key="3">
    <source>
        <dbReference type="ARBA" id="ARBA00023163"/>
    </source>
</evidence>
<dbReference type="SUPFAM" id="SSF46689">
    <property type="entry name" value="Homeodomain-like"/>
    <property type="match status" value="1"/>
</dbReference>
<dbReference type="PROSITE" id="PS01081">
    <property type="entry name" value="HTH_TETR_1"/>
    <property type="match status" value="1"/>
</dbReference>
<dbReference type="Gene3D" id="1.10.357.10">
    <property type="entry name" value="Tetracycline Repressor, domain 2"/>
    <property type="match status" value="1"/>
</dbReference>
<organism evidence="6 7">
    <name type="scientific">Streptomyces cadmiisoli</name>
    <dbReference type="NCBI Taxonomy" id="2184053"/>
    <lineage>
        <taxon>Bacteria</taxon>
        <taxon>Bacillati</taxon>
        <taxon>Actinomycetota</taxon>
        <taxon>Actinomycetes</taxon>
        <taxon>Kitasatosporales</taxon>
        <taxon>Streptomycetaceae</taxon>
        <taxon>Streptomyces</taxon>
        <taxon>Streptomyces aurantiacus group</taxon>
    </lineage>
</organism>
<keyword evidence="1" id="KW-0805">Transcription regulation</keyword>
<evidence type="ECO:0000313" key="7">
    <source>
        <dbReference type="Proteomes" id="UP000249616"/>
    </source>
</evidence>
<protein>
    <submittedName>
        <fullName evidence="6">TetR/AcrR family transcriptional regulator</fullName>
    </submittedName>
</protein>
<keyword evidence="7" id="KW-1185">Reference proteome</keyword>
<keyword evidence="2 4" id="KW-0238">DNA-binding</keyword>
<dbReference type="PROSITE" id="PS50977">
    <property type="entry name" value="HTH_TETR_2"/>
    <property type="match status" value="1"/>
</dbReference>
<evidence type="ECO:0000259" key="5">
    <source>
        <dbReference type="PROSITE" id="PS50977"/>
    </source>
</evidence>
<geneLocation type="plasmid" evidence="6 7">
    <name>unnamed1</name>
</geneLocation>
<keyword evidence="3" id="KW-0804">Transcription</keyword>
<dbReference type="PANTHER" id="PTHR30055">
    <property type="entry name" value="HTH-TYPE TRANSCRIPTIONAL REGULATOR RUTR"/>
    <property type="match status" value="1"/>
</dbReference>
<dbReference type="PANTHER" id="PTHR30055:SF234">
    <property type="entry name" value="HTH-TYPE TRANSCRIPTIONAL REGULATOR BETI"/>
    <property type="match status" value="1"/>
</dbReference>
<dbReference type="PRINTS" id="PR00455">
    <property type="entry name" value="HTHTETR"/>
</dbReference>
<dbReference type="InterPro" id="IPR001647">
    <property type="entry name" value="HTH_TetR"/>
</dbReference>
<feature type="domain" description="HTH tetR-type" evidence="5">
    <location>
        <begin position="16"/>
        <end position="76"/>
    </location>
</feature>
<dbReference type="EMBL" id="CP030074">
    <property type="protein sequence ID" value="AWW43450.1"/>
    <property type="molecule type" value="Genomic_DNA"/>
</dbReference>
<keyword evidence="6" id="KW-0614">Plasmid</keyword>
<reference evidence="7" key="1">
    <citation type="submission" date="2018-06" db="EMBL/GenBank/DDBJ databases">
        <authorList>
            <person name="Li K."/>
        </authorList>
    </citation>
    <scope>NUCLEOTIDE SEQUENCE [LARGE SCALE GENOMIC DNA]</scope>
    <source>
        <strain evidence="7">ZFG47</strain>
        <plasmid evidence="7">unnamed1</plasmid>
    </source>
</reference>
<evidence type="ECO:0000256" key="4">
    <source>
        <dbReference type="PROSITE-ProRule" id="PRU00335"/>
    </source>
</evidence>